<evidence type="ECO:0000313" key="4">
    <source>
        <dbReference type="EMBL" id="KAA0195996.1"/>
    </source>
</evidence>
<dbReference type="Proteomes" id="UP000711488">
    <property type="component" value="Unassembled WGS sequence"/>
</dbReference>
<dbReference type="PANTHER" id="PTHR46221">
    <property type="entry name" value="FERM AND PDZ DOMAIN-CONTAINING PROTEIN FAMILY MEMBER"/>
    <property type="match status" value="1"/>
</dbReference>
<dbReference type="Gene3D" id="2.20.70.10">
    <property type="match status" value="1"/>
</dbReference>
<reference evidence="4" key="2">
    <citation type="journal article" date="2018" name="Environ. Sci. Technol.">
        <title>The Toxicogenome of Hyalella azteca: A Model for Sediment Ecotoxicology and Evolutionary Toxicology.</title>
        <authorList>
            <person name="Poynton H.C."/>
            <person name="Hasenbein S."/>
            <person name="Benoit J.B."/>
            <person name="Sepulveda M.S."/>
            <person name="Poelchau M.F."/>
            <person name="Hughes D.S.T."/>
            <person name="Murali S.C."/>
            <person name="Chen S."/>
            <person name="Glastad K.M."/>
            <person name="Goodisman M.A.D."/>
            <person name="Werren J.H."/>
            <person name="Vineis J.H."/>
            <person name="Bowen J.L."/>
            <person name="Friedrich M."/>
            <person name="Jones J."/>
            <person name="Robertson H.M."/>
            <person name="Feyereisen R."/>
            <person name="Mechler-Hickson A."/>
            <person name="Mathers N."/>
            <person name="Lee C.E."/>
            <person name="Colbourne J.K."/>
            <person name="Biales A."/>
            <person name="Johnston J.S."/>
            <person name="Wellborn G.A."/>
            <person name="Rosendale A.J."/>
            <person name="Cridge A.G."/>
            <person name="Munoz-Torres M.C."/>
            <person name="Bain P.A."/>
            <person name="Manny A.R."/>
            <person name="Major K.M."/>
            <person name="Lambert F.N."/>
            <person name="Vulpe C.D."/>
            <person name="Tuck P."/>
            <person name="Blalock B.J."/>
            <person name="Lin Y.Y."/>
            <person name="Smith M.E."/>
            <person name="Ochoa-Acuna H."/>
            <person name="Chen M.M."/>
            <person name="Childers C.P."/>
            <person name="Qu J."/>
            <person name="Dugan S."/>
            <person name="Lee S.L."/>
            <person name="Chao H."/>
            <person name="Dinh H."/>
            <person name="Han Y."/>
            <person name="Doddapaneni H."/>
            <person name="Worley K.C."/>
            <person name="Muzny D.M."/>
            <person name="Gibbs R.A."/>
            <person name="Richards S."/>
        </authorList>
    </citation>
    <scope>NUCLEOTIDE SEQUENCE</scope>
    <source>
        <strain evidence="4">HAZT.00-mixed</strain>
        <tissue evidence="4">Whole organism</tissue>
    </source>
</reference>
<dbReference type="CDD" id="cd00201">
    <property type="entry name" value="WW"/>
    <property type="match status" value="1"/>
</dbReference>
<proteinExistence type="predicted"/>
<feature type="domain" description="WW" evidence="2">
    <location>
        <begin position="12"/>
        <end position="45"/>
    </location>
</feature>
<reference evidence="4" key="1">
    <citation type="submission" date="2014-08" db="EMBL/GenBank/DDBJ databases">
        <authorList>
            <person name="Murali S."/>
            <person name="Richards S."/>
            <person name="Bandaranaike D."/>
            <person name="Bellair M."/>
            <person name="Blankenburg K."/>
            <person name="Chao H."/>
            <person name="Dinh H."/>
            <person name="Doddapaneni H."/>
            <person name="Dugan-Rocha S."/>
            <person name="Elkadiri S."/>
            <person name="Gnanaolivu R."/>
            <person name="Hughes D."/>
            <person name="Lee S."/>
            <person name="Li M."/>
            <person name="Ming W."/>
            <person name="Munidasa M."/>
            <person name="Muniz J."/>
            <person name="Nguyen L."/>
            <person name="Osuji N."/>
            <person name="Pu L.-L."/>
            <person name="Puazo M."/>
            <person name="Skinner E."/>
            <person name="Qu C."/>
            <person name="Quiroz J."/>
            <person name="Raj R."/>
            <person name="Weissenberger G."/>
            <person name="Xin Y."/>
            <person name="Zou X."/>
            <person name="Han Y."/>
            <person name="Worley K."/>
            <person name="Muzny D."/>
            <person name="Gibbs R."/>
        </authorList>
    </citation>
    <scope>NUCLEOTIDE SEQUENCE</scope>
    <source>
        <strain evidence="4">HAZT.00-mixed</strain>
        <tissue evidence="4">Whole organism</tissue>
    </source>
</reference>
<dbReference type="SMART" id="SM00456">
    <property type="entry name" value="WW"/>
    <property type="match status" value="1"/>
</dbReference>
<evidence type="ECO:0008006" key="5">
    <source>
        <dbReference type="Google" id="ProtNLM"/>
    </source>
</evidence>
<evidence type="ECO:0000259" key="2">
    <source>
        <dbReference type="PROSITE" id="PS50020"/>
    </source>
</evidence>
<sequence length="260" mass="28216">MPPLENWRCGGAVLPYGWEEATDKHGKTYFINHLNKTTTYSDPRKDDPLEEPPKPRTVTLSRHQDMGFGFVAGSEKPVIVRFVTEGGPSEDLLLPGDQILEINGEDVKKAPRDHVIQLVRSCKETVTLTVTQPPLDNVSLTPPLDNVSLTPPLDNVSLTPPLDNVSLTPPLDNVSLTPPLDNVSLTPPLDNVSLTPPLDNVNLTPPLDNVSLTPPLDNSARKSALLSAAKKQRLKSNPSRVRFAESVHINGTVGTAEVVS</sequence>
<dbReference type="PROSITE" id="PS50020">
    <property type="entry name" value="WW_DOMAIN_2"/>
    <property type="match status" value="1"/>
</dbReference>
<dbReference type="EMBL" id="JQDR03009208">
    <property type="protein sequence ID" value="KAA0195996.1"/>
    <property type="molecule type" value="Genomic_DNA"/>
</dbReference>
<dbReference type="FunFam" id="2.30.42.10:FF:000053">
    <property type="entry name" value="FERM and PDZ domain-containing protein 4"/>
    <property type="match status" value="1"/>
</dbReference>
<dbReference type="SUPFAM" id="SSF50156">
    <property type="entry name" value="PDZ domain-like"/>
    <property type="match status" value="1"/>
</dbReference>
<dbReference type="InterPro" id="IPR001202">
    <property type="entry name" value="WW_dom"/>
</dbReference>
<feature type="compositionally biased region" description="Basic and acidic residues" evidence="1">
    <location>
        <begin position="42"/>
        <end position="54"/>
    </location>
</feature>
<evidence type="ECO:0000259" key="3">
    <source>
        <dbReference type="PROSITE" id="PS50106"/>
    </source>
</evidence>
<dbReference type="Gene3D" id="2.30.42.10">
    <property type="match status" value="1"/>
</dbReference>
<name>A0A6A0H1I6_HYAAZ</name>
<dbReference type="AlphaFoldDB" id="A0A6A0H1I6"/>
<dbReference type="InterPro" id="IPR001478">
    <property type="entry name" value="PDZ"/>
</dbReference>
<dbReference type="SMART" id="SM00228">
    <property type="entry name" value="PDZ"/>
    <property type="match status" value="1"/>
</dbReference>
<dbReference type="CDD" id="cd06769">
    <property type="entry name" value="PDZ_FRMPD1_3_4-like"/>
    <property type="match status" value="1"/>
</dbReference>
<comment type="caution">
    <text evidence="4">The sequence shown here is derived from an EMBL/GenBank/DDBJ whole genome shotgun (WGS) entry which is preliminary data.</text>
</comment>
<protein>
    <recommendedName>
        <fullName evidence="5">PDZ domain-containing protein</fullName>
    </recommendedName>
</protein>
<dbReference type="InterPro" id="IPR036020">
    <property type="entry name" value="WW_dom_sf"/>
</dbReference>
<dbReference type="PROSITE" id="PS01159">
    <property type="entry name" value="WW_DOMAIN_1"/>
    <property type="match status" value="1"/>
</dbReference>
<gene>
    <name evidence="4" type="ORF">HAZT_HAZT005159</name>
</gene>
<feature type="region of interest" description="Disordered" evidence="1">
    <location>
        <begin position="40"/>
        <end position="60"/>
    </location>
</feature>
<dbReference type="InterPro" id="IPR036034">
    <property type="entry name" value="PDZ_sf"/>
</dbReference>
<evidence type="ECO:0000256" key="1">
    <source>
        <dbReference type="SAM" id="MobiDB-lite"/>
    </source>
</evidence>
<reference evidence="4" key="3">
    <citation type="submission" date="2019-06" db="EMBL/GenBank/DDBJ databases">
        <authorList>
            <person name="Poynton C."/>
            <person name="Hasenbein S."/>
            <person name="Benoit J.B."/>
            <person name="Sepulveda M.S."/>
            <person name="Poelchau M.F."/>
            <person name="Murali S.C."/>
            <person name="Chen S."/>
            <person name="Glastad K.M."/>
            <person name="Werren J.H."/>
            <person name="Vineis J.H."/>
            <person name="Bowen J.L."/>
            <person name="Friedrich M."/>
            <person name="Jones J."/>
            <person name="Robertson H.M."/>
            <person name="Feyereisen R."/>
            <person name="Mechler-Hickson A."/>
            <person name="Mathers N."/>
            <person name="Lee C.E."/>
            <person name="Colbourne J.K."/>
            <person name="Biales A."/>
            <person name="Johnston J.S."/>
            <person name="Wellborn G.A."/>
            <person name="Rosendale A.J."/>
            <person name="Cridge A.G."/>
            <person name="Munoz-Torres M.C."/>
            <person name="Bain P.A."/>
            <person name="Manny A.R."/>
            <person name="Major K.M."/>
            <person name="Lambert F.N."/>
            <person name="Vulpe C.D."/>
            <person name="Tuck P."/>
            <person name="Blalock B.J."/>
            <person name="Lin Y.-Y."/>
            <person name="Smith M.E."/>
            <person name="Ochoa-Acuna H."/>
            <person name="Chen M.-J.M."/>
            <person name="Childers C.P."/>
            <person name="Qu J."/>
            <person name="Dugan S."/>
            <person name="Lee S.L."/>
            <person name="Chao H."/>
            <person name="Dinh H."/>
            <person name="Han Y."/>
            <person name="Doddapaneni H."/>
            <person name="Worley K.C."/>
            <person name="Muzny D.M."/>
            <person name="Gibbs R.A."/>
            <person name="Richards S."/>
        </authorList>
    </citation>
    <scope>NUCLEOTIDE SEQUENCE</scope>
    <source>
        <strain evidence="4">HAZT.00-mixed</strain>
        <tissue evidence="4">Whole organism</tissue>
    </source>
</reference>
<dbReference type="Pfam" id="PF00397">
    <property type="entry name" value="WW"/>
    <property type="match status" value="1"/>
</dbReference>
<feature type="domain" description="PDZ" evidence="3">
    <location>
        <begin position="57"/>
        <end position="134"/>
    </location>
</feature>
<dbReference type="PROSITE" id="PS50106">
    <property type="entry name" value="PDZ"/>
    <property type="match status" value="1"/>
</dbReference>
<accession>A0A6A0H1I6</accession>
<organism evidence="4">
    <name type="scientific">Hyalella azteca</name>
    <name type="common">Amphipod</name>
    <dbReference type="NCBI Taxonomy" id="294128"/>
    <lineage>
        <taxon>Eukaryota</taxon>
        <taxon>Metazoa</taxon>
        <taxon>Ecdysozoa</taxon>
        <taxon>Arthropoda</taxon>
        <taxon>Crustacea</taxon>
        <taxon>Multicrustacea</taxon>
        <taxon>Malacostraca</taxon>
        <taxon>Eumalacostraca</taxon>
        <taxon>Peracarida</taxon>
        <taxon>Amphipoda</taxon>
        <taxon>Senticaudata</taxon>
        <taxon>Talitrida</taxon>
        <taxon>Talitroidea</taxon>
        <taxon>Hyalellidae</taxon>
        <taxon>Hyalella</taxon>
    </lineage>
</organism>
<dbReference type="Pfam" id="PF00595">
    <property type="entry name" value="PDZ"/>
    <property type="match status" value="1"/>
</dbReference>
<dbReference type="SUPFAM" id="SSF51045">
    <property type="entry name" value="WW domain"/>
    <property type="match status" value="1"/>
</dbReference>
<dbReference type="PANTHER" id="PTHR46221:SF3">
    <property type="entry name" value="FERM AND PDZ DOMAIN-CONTAINING PROTEIN 4"/>
    <property type="match status" value="1"/>
</dbReference>